<dbReference type="SUPFAM" id="SSF48208">
    <property type="entry name" value="Six-hairpin glycosidases"/>
    <property type="match status" value="1"/>
</dbReference>
<dbReference type="RefSeq" id="WP_098042884.1">
    <property type="nucleotide sequence ID" value="NZ_PDEV01000003.1"/>
</dbReference>
<dbReference type="InterPro" id="IPR053169">
    <property type="entry name" value="MUG_Protein"/>
</dbReference>
<evidence type="ECO:0000313" key="1">
    <source>
        <dbReference type="EMBL" id="PEN16061.1"/>
    </source>
</evidence>
<proteinExistence type="predicted"/>
<dbReference type="PANTHER" id="PTHR47791">
    <property type="entry name" value="MEIOTICALLY UP-REGULATED GENE 191 PROTEIN"/>
    <property type="match status" value="1"/>
</dbReference>
<sequence>MTSNHPSETVPSAEHAQRASRAADSILSRYTRRVFGVPGTLLGAVQMPESRGLGARFAEWHYWWQAHLLDCIIDAGERAVREGDTEQAQNMLATARSVVRGIHTRNLGFANDFYDDMAWLALAVGRLNRLSKTITGASDVTAQDAGSVLLERLNTGLHSCGGMSWSKGKRDFCNTPATAPAALAFARIGQIKTAQNLMSWLNDVLWDGDRMLYFDGANLRPQDVMVDDVTGRRDVPLDVERNIYTYNQGTTLAVLLTLAESSEISDERREEYLLRAERLIVGIVKNLSEDFEFSDGSHHLVLHSGSDGDGALFTGILVRYLAQAAMSTMLSPEARSLASALVYGSARAVWEGRREFDPTLPLNEPGIDPNEIRDRAVAIFSPKFTVSARDALAAGKPVELSGQLQAWMTLEAAARLSAED</sequence>
<comment type="caution">
    <text evidence="1">The sequence shown here is derived from an EMBL/GenBank/DDBJ whole genome shotgun (WGS) entry which is preliminary data.</text>
</comment>
<dbReference type="GO" id="GO:0016787">
    <property type="term" value="F:hydrolase activity"/>
    <property type="evidence" value="ECO:0007669"/>
    <property type="project" value="UniProtKB-KW"/>
</dbReference>
<gene>
    <name evidence="1" type="ORF">CRM92_08215</name>
</gene>
<dbReference type="AlphaFoldDB" id="A0A2A8D573"/>
<keyword evidence="1" id="KW-0378">Hydrolase</keyword>
<accession>A0A2A8D573</accession>
<reference evidence="1" key="1">
    <citation type="submission" date="2017-10" db="EMBL/GenBank/DDBJ databases">
        <title>Kefir isolates.</title>
        <authorList>
            <person name="Kim Y."/>
            <person name="Blasche S."/>
        </authorList>
    </citation>
    <scope>NUCLEOTIDE SEQUENCE [LARGE SCALE GENOMIC DNA]</scope>
    <source>
        <strain evidence="1">OG2-2</strain>
    </source>
</reference>
<dbReference type="Gene3D" id="1.50.10.20">
    <property type="match status" value="1"/>
</dbReference>
<name>A0A2A8D573_9MICC</name>
<dbReference type="EMBL" id="PDEV01000003">
    <property type="protein sequence ID" value="PEN16061.1"/>
    <property type="molecule type" value="Genomic_DNA"/>
</dbReference>
<dbReference type="Proteomes" id="UP000219947">
    <property type="component" value="Unassembled WGS sequence"/>
</dbReference>
<evidence type="ECO:0000313" key="2">
    <source>
        <dbReference type="Proteomes" id="UP000219947"/>
    </source>
</evidence>
<dbReference type="InterPro" id="IPR005198">
    <property type="entry name" value="Glyco_hydro_76"/>
</dbReference>
<organism evidence="1 2">
    <name type="scientific">Rothia dentocariosa</name>
    <dbReference type="NCBI Taxonomy" id="2047"/>
    <lineage>
        <taxon>Bacteria</taxon>
        <taxon>Bacillati</taxon>
        <taxon>Actinomycetota</taxon>
        <taxon>Actinomycetes</taxon>
        <taxon>Micrococcales</taxon>
        <taxon>Micrococcaceae</taxon>
        <taxon>Rothia</taxon>
    </lineage>
</organism>
<dbReference type="Pfam" id="PF03663">
    <property type="entry name" value="Glyco_hydro_76"/>
    <property type="match status" value="1"/>
</dbReference>
<dbReference type="PANTHER" id="PTHR47791:SF3">
    <property type="entry name" value="MEIOTICALLY UP-REGULATED GENE 191 PROTEIN"/>
    <property type="match status" value="1"/>
</dbReference>
<keyword evidence="2" id="KW-1185">Reference proteome</keyword>
<protein>
    <submittedName>
        <fullName evidence="1">Glycoside hydrolase family 76</fullName>
    </submittedName>
</protein>
<dbReference type="InterPro" id="IPR008928">
    <property type="entry name" value="6-hairpin_glycosidase_sf"/>
</dbReference>
<dbReference type="GO" id="GO:0005975">
    <property type="term" value="P:carbohydrate metabolic process"/>
    <property type="evidence" value="ECO:0007669"/>
    <property type="project" value="InterPro"/>
</dbReference>